<sequence>MVVQISKVGGNHVEKGSLVRAFILDISKTENLVDLSLNPELVSSKNVEIPDNLSNSKRFSLPEHNYAVGYAPIKDYNTEMLPPKHFSNGQRLLASVGALPNVDSNGRLLLSIKSLHEVLDLSTSKRARKLSNYTIGSLVKAEILDINSSDLLVKFAGRFH</sequence>
<dbReference type="InterPro" id="IPR057300">
    <property type="entry name" value="OB_Rrp5"/>
</dbReference>
<proteinExistence type="predicted"/>
<dbReference type="Pfam" id="PF24682">
    <property type="entry name" value="OB_RRP5"/>
    <property type="match status" value="1"/>
</dbReference>
<dbReference type="PANTHER" id="PTHR23270:SF10">
    <property type="entry name" value="PROTEIN RRP5 HOMOLOG"/>
    <property type="match status" value="1"/>
</dbReference>
<accession>A0A835QIQ2</accession>
<evidence type="ECO:0000313" key="2">
    <source>
        <dbReference type="EMBL" id="KAG0474021.1"/>
    </source>
</evidence>
<organism evidence="2 3">
    <name type="scientific">Vanilla planifolia</name>
    <name type="common">Vanilla</name>
    <dbReference type="NCBI Taxonomy" id="51239"/>
    <lineage>
        <taxon>Eukaryota</taxon>
        <taxon>Viridiplantae</taxon>
        <taxon>Streptophyta</taxon>
        <taxon>Embryophyta</taxon>
        <taxon>Tracheophyta</taxon>
        <taxon>Spermatophyta</taxon>
        <taxon>Magnoliopsida</taxon>
        <taxon>Liliopsida</taxon>
        <taxon>Asparagales</taxon>
        <taxon>Orchidaceae</taxon>
        <taxon>Vanilloideae</taxon>
        <taxon>Vanilleae</taxon>
        <taxon>Vanilla</taxon>
    </lineage>
</organism>
<protein>
    <recommendedName>
        <fullName evidence="1">Rrp5 OB-fold domain-containing protein</fullName>
    </recommendedName>
</protein>
<dbReference type="EMBL" id="JADCNL010000007">
    <property type="protein sequence ID" value="KAG0474021.1"/>
    <property type="molecule type" value="Genomic_DNA"/>
</dbReference>
<name>A0A835QIQ2_VANPL</name>
<keyword evidence="3" id="KW-1185">Reference proteome</keyword>
<dbReference type="AlphaFoldDB" id="A0A835QIQ2"/>
<dbReference type="GO" id="GO:0032040">
    <property type="term" value="C:small-subunit processome"/>
    <property type="evidence" value="ECO:0007669"/>
    <property type="project" value="TreeGrafter"/>
</dbReference>
<gene>
    <name evidence="2" type="ORF">HPP92_015878</name>
</gene>
<dbReference type="GO" id="GO:0006364">
    <property type="term" value="P:rRNA processing"/>
    <property type="evidence" value="ECO:0007669"/>
    <property type="project" value="InterPro"/>
</dbReference>
<dbReference type="Proteomes" id="UP000636800">
    <property type="component" value="Chromosome 7"/>
</dbReference>
<dbReference type="InterPro" id="IPR045209">
    <property type="entry name" value="Rrp5"/>
</dbReference>
<dbReference type="PANTHER" id="PTHR23270">
    <property type="entry name" value="PROGRAMMED CELL DEATH PROTEIN 11 PRE-RRNA PROCESSING PROTEIN RRP5"/>
    <property type="match status" value="1"/>
</dbReference>
<evidence type="ECO:0000259" key="1">
    <source>
        <dbReference type="Pfam" id="PF24682"/>
    </source>
</evidence>
<comment type="caution">
    <text evidence="2">The sequence shown here is derived from an EMBL/GenBank/DDBJ whole genome shotgun (WGS) entry which is preliminary data.</text>
</comment>
<feature type="domain" description="Rrp5 OB-fold" evidence="1">
    <location>
        <begin position="60"/>
        <end position="114"/>
    </location>
</feature>
<evidence type="ECO:0000313" key="3">
    <source>
        <dbReference type="Proteomes" id="UP000636800"/>
    </source>
</evidence>
<dbReference type="GO" id="GO:0003723">
    <property type="term" value="F:RNA binding"/>
    <property type="evidence" value="ECO:0007669"/>
    <property type="project" value="TreeGrafter"/>
</dbReference>
<reference evidence="2 3" key="1">
    <citation type="journal article" date="2020" name="Nat. Food">
        <title>A phased Vanilla planifolia genome enables genetic improvement of flavour and production.</title>
        <authorList>
            <person name="Hasing T."/>
            <person name="Tang H."/>
            <person name="Brym M."/>
            <person name="Khazi F."/>
            <person name="Huang T."/>
            <person name="Chambers A.H."/>
        </authorList>
    </citation>
    <scope>NUCLEOTIDE SEQUENCE [LARGE SCALE GENOMIC DNA]</scope>
    <source>
        <tissue evidence="2">Leaf</tissue>
    </source>
</reference>